<gene>
    <name evidence="1" type="ORF">SSLN_LOCUS18501</name>
</gene>
<keyword evidence="2" id="KW-1185">Reference proteome</keyword>
<name>A0A183TPV3_SCHSO</name>
<reference evidence="3" key="1">
    <citation type="submission" date="2016-06" db="UniProtKB">
        <authorList>
            <consortium name="WormBaseParasite"/>
        </authorList>
    </citation>
    <scope>IDENTIFICATION</scope>
</reference>
<sequence>MEGYPGCLLPRRNAEGVDQQEAMSRAGLQKIEAVIVTAAETMGTEHSLPGNVVCPDTGVEVTKVNLLVRPRQNC</sequence>
<protein>
    <submittedName>
        <fullName evidence="3">Endopeptidase La</fullName>
    </submittedName>
</protein>
<dbReference type="WBParaSite" id="SSLN_0001919801-mRNA-1">
    <property type="protein sequence ID" value="SSLN_0001919801-mRNA-1"/>
    <property type="gene ID" value="SSLN_0001919801"/>
</dbReference>
<evidence type="ECO:0000313" key="3">
    <source>
        <dbReference type="WBParaSite" id="SSLN_0001919801-mRNA-1"/>
    </source>
</evidence>
<dbReference type="Proteomes" id="UP000275846">
    <property type="component" value="Unassembled WGS sequence"/>
</dbReference>
<organism evidence="3">
    <name type="scientific">Schistocephalus solidus</name>
    <name type="common">Tapeworm</name>
    <dbReference type="NCBI Taxonomy" id="70667"/>
    <lineage>
        <taxon>Eukaryota</taxon>
        <taxon>Metazoa</taxon>
        <taxon>Spiralia</taxon>
        <taxon>Lophotrochozoa</taxon>
        <taxon>Platyhelminthes</taxon>
        <taxon>Cestoda</taxon>
        <taxon>Eucestoda</taxon>
        <taxon>Diphyllobothriidea</taxon>
        <taxon>Diphyllobothriidae</taxon>
        <taxon>Schistocephalus</taxon>
    </lineage>
</organism>
<dbReference type="OrthoDB" id="6307585at2759"/>
<evidence type="ECO:0000313" key="2">
    <source>
        <dbReference type="Proteomes" id="UP000275846"/>
    </source>
</evidence>
<reference evidence="1 2" key="2">
    <citation type="submission" date="2018-11" db="EMBL/GenBank/DDBJ databases">
        <authorList>
            <consortium name="Pathogen Informatics"/>
        </authorList>
    </citation>
    <scope>NUCLEOTIDE SEQUENCE [LARGE SCALE GENOMIC DNA]</scope>
    <source>
        <strain evidence="1 2">NST_G2</strain>
    </source>
</reference>
<dbReference type="EMBL" id="UYSU01044575">
    <property type="protein sequence ID" value="VDM04887.1"/>
    <property type="molecule type" value="Genomic_DNA"/>
</dbReference>
<accession>A0A183TPV3</accession>
<dbReference type="AlphaFoldDB" id="A0A183TPV3"/>
<proteinExistence type="predicted"/>
<evidence type="ECO:0000313" key="1">
    <source>
        <dbReference type="EMBL" id="VDM04887.1"/>
    </source>
</evidence>